<accession>A0A455SX58</accession>
<gene>
    <name evidence="1" type="ORF">KTA_03070</name>
</gene>
<name>A0A455SX58_9CHLR</name>
<protein>
    <submittedName>
        <fullName evidence="1">Uncharacterized protein</fullName>
    </submittedName>
</protein>
<dbReference type="EMBL" id="AP019377">
    <property type="protein sequence ID" value="BBH92108.1"/>
    <property type="molecule type" value="Genomic_DNA"/>
</dbReference>
<organism evidence="1">
    <name type="scientific">Thermogemmatispora argillosa</name>
    <dbReference type="NCBI Taxonomy" id="2045280"/>
    <lineage>
        <taxon>Bacteria</taxon>
        <taxon>Bacillati</taxon>
        <taxon>Chloroflexota</taxon>
        <taxon>Ktedonobacteria</taxon>
        <taxon>Thermogemmatisporales</taxon>
        <taxon>Thermogemmatisporaceae</taxon>
        <taxon>Thermogemmatispora</taxon>
    </lineage>
</organism>
<evidence type="ECO:0000313" key="1">
    <source>
        <dbReference type="EMBL" id="BBH92108.1"/>
    </source>
</evidence>
<dbReference type="AlphaFoldDB" id="A0A455SX58"/>
<reference evidence="1" key="1">
    <citation type="submission" date="2018-12" db="EMBL/GenBank/DDBJ databases">
        <title>Novel natural products biosynthetic potential of the class Ktedonobacteria.</title>
        <authorList>
            <person name="Zheng Y."/>
            <person name="Saitou A."/>
            <person name="Wang C.M."/>
            <person name="Toyoda A."/>
            <person name="Minakuchi Y."/>
            <person name="Sekiguchi Y."/>
            <person name="Ueda K."/>
            <person name="Takano H."/>
            <person name="Sakai Y."/>
            <person name="Yokota A."/>
            <person name="Yabe S."/>
        </authorList>
    </citation>
    <scope>NUCLEOTIDE SEQUENCE</scope>
    <source>
        <strain evidence="1">A3-2</strain>
    </source>
</reference>
<sequence>MSLCPAALASLSVVGQEGTQAVLAAGPGPASAVGDELVTLASFPQSGQNKVVRDLLDRPAQGQTKVLHRN</sequence>
<proteinExistence type="predicted"/>